<comment type="caution">
    <text evidence="2">The sequence shown here is derived from an EMBL/GenBank/DDBJ whole genome shotgun (WGS) entry which is preliminary data.</text>
</comment>
<sequence length="195" mass="20576">MCLPFSCGGGDKGDDWSHDSSSVHHHFRQPPQPQPPPPPREDEKQPYYKPPPEKEAYGHHGTNMPAGGGDGMNNGGARAAEVNKNGGGHTTDFGYSDGNVHASVGVFRGRESQSAAGKKIVASTAPAMQAFNNKHRDMAAAQQAPQGTYVVSASPRHHHGHGSSAASISHPSEAADSMKAPLQVLPMGRRGPEDY</sequence>
<evidence type="ECO:0000313" key="3">
    <source>
        <dbReference type="Proteomes" id="UP000807115"/>
    </source>
</evidence>
<dbReference type="Proteomes" id="UP000807115">
    <property type="component" value="Chromosome 10"/>
</dbReference>
<evidence type="ECO:0000313" key="2">
    <source>
        <dbReference type="EMBL" id="KAG0514152.1"/>
    </source>
</evidence>
<name>A0A921U0H6_SORBI</name>
<dbReference type="AlphaFoldDB" id="A0A921U0H6"/>
<reference evidence="2" key="1">
    <citation type="journal article" date="2019" name="BMC Genomics">
        <title>A new reference genome for Sorghum bicolor reveals high levels of sequence similarity between sweet and grain genotypes: implications for the genetics of sugar metabolism.</title>
        <authorList>
            <person name="Cooper E.A."/>
            <person name="Brenton Z.W."/>
            <person name="Flinn B.S."/>
            <person name="Jenkins J."/>
            <person name="Shu S."/>
            <person name="Flowers D."/>
            <person name="Luo F."/>
            <person name="Wang Y."/>
            <person name="Xia P."/>
            <person name="Barry K."/>
            <person name="Daum C."/>
            <person name="Lipzen A."/>
            <person name="Yoshinaga Y."/>
            <person name="Schmutz J."/>
            <person name="Saski C."/>
            <person name="Vermerris W."/>
            <person name="Kresovich S."/>
        </authorList>
    </citation>
    <scope>NUCLEOTIDE SEQUENCE</scope>
</reference>
<dbReference type="EMBL" id="CM027689">
    <property type="protein sequence ID" value="KAG0514152.1"/>
    <property type="molecule type" value="Genomic_DNA"/>
</dbReference>
<protein>
    <submittedName>
        <fullName evidence="2">Uncharacterized protein</fullName>
    </submittedName>
</protein>
<gene>
    <name evidence="2" type="ORF">BDA96_10G165700</name>
</gene>
<accession>A0A921U0H6</accession>
<feature type="region of interest" description="Disordered" evidence="1">
    <location>
        <begin position="136"/>
        <end position="195"/>
    </location>
</feature>
<organism evidence="2 3">
    <name type="scientific">Sorghum bicolor</name>
    <name type="common">Sorghum</name>
    <name type="synonym">Sorghum vulgare</name>
    <dbReference type="NCBI Taxonomy" id="4558"/>
    <lineage>
        <taxon>Eukaryota</taxon>
        <taxon>Viridiplantae</taxon>
        <taxon>Streptophyta</taxon>
        <taxon>Embryophyta</taxon>
        <taxon>Tracheophyta</taxon>
        <taxon>Spermatophyta</taxon>
        <taxon>Magnoliopsida</taxon>
        <taxon>Liliopsida</taxon>
        <taxon>Poales</taxon>
        <taxon>Poaceae</taxon>
        <taxon>PACMAD clade</taxon>
        <taxon>Panicoideae</taxon>
        <taxon>Andropogonodae</taxon>
        <taxon>Andropogoneae</taxon>
        <taxon>Sorghinae</taxon>
        <taxon>Sorghum</taxon>
    </lineage>
</organism>
<feature type="compositionally biased region" description="Basic and acidic residues" evidence="1">
    <location>
        <begin position="11"/>
        <end position="22"/>
    </location>
</feature>
<feature type="region of interest" description="Disordered" evidence="1">
    <location>
        <begin position="1"/>
        <end position="94"/>
    </location>
</feature>
<feature type="compositionally biased region" description="Basic and acidic residues" evidence="1">
    <location>
        <begin position="39"/>
        <end position="58"/>
    </location>
</feature>
<reference evidence="2" key="2">
    <citation type="submission" date="2020-10" db="EMBL/GenBank/DDBJ databases">
        <authorList>
            <person name="Cooper E.A."/>
            <person name="Brenton Z.W."/>
            <person name="Flinn B.S."/>
            <person name="Jenkins J."/>
            <person name="Shu S."/>
            <person name="Flowers D."/>
            <person name="Luo F."/>
            <person name="Wang Y."/>
            <person name="Xia P."/>
            <person name="Barry K."/>
            <person name="Daum C."/>
            <person name="Lipzen A."/>
            <person name="Yoshinaga Y."/>
            <person name="Schmutz J."/>
            <person name="Saski C."/>
            <person name="Vermerris W."/>
            <person name="Kresovich S."/>
        </authorList>
    </citation>
    <scope>NUCLEOTIDE SEQUENCE</scope>
</reference>
<feature type="compositionally biased region" description="Low complexity" evidence="1">
    <location>
        <begin position="162"/>
        <end position="175"/>
    </location>
</feature>
<evidence type="ECO:0000256" key="1">
    <source>
        <dbReference type="SAM" id="MobiDB-lite"/>
    </source>
</evidence>
<proteinExistence type="predicted"/>